<dbReference type="InterPro" id="IPR007502">
    <property type="entry name" value="Helicase-assoc_dom"/>
</dbReference>
<reference evidence="9 10" key="1">
    <citation type="submission" date="2016-07" db="EMBL/GenBank/DDBJ databases">
        <title>Pervasive Adenine N6-methylation of Active Genes in Fungi.</title>
        <authorList>
            <consortium name="DOE Joint Genome Institute"/>
            <person name="Mondo S.J."/>
            <person name="Dannebaum R.O."/>
            <person name="Kuo R.C."/>
            <person name="Labutti K."/>
            <person name="Haridas S."/>
            <person name="Kuo A."/>
            <person name="Salamov A."/>
            <person name="Ahrendt S.R."/>
            <person name="Lipzen A."/>
            <person name="Sullivan W."/>
            <person name="Andreopoulos W.B."/>
            <person name="Clum A."/>
            <person name="Lindquist E."/>
            <person name="Daum C."/>
            <person name="Ramamoorthy G.K."/>
            <person name="Gryganskyi A."/>
            <person name="Culley D."/>
            <person name="Magnuson J.K."/>
            <person name="James T.Y."/>
            <person name="O'Malley M.A."/>
            <person name="Stajich J.E."/>
            <person name="Spatafora J.W."/>
            <person name="Visel A."/>
            <person name="Grigoriev I.V."/>
        </authorList>
    </citation>
    <scope>NUCLEOTIDE SEQUENCE [LARGE SCALE GENOMIC DNA]</scope>
    <source>
        <strain evidence="9 10">NRRL 3301</strain>
    </source>
</reference>
<dbReference type="GO" id="GO:0016787">
    <property type="term" value="F:hydrolase activity"/>
    <property type="evidence" value="ECO:0007669"/>
    <property type="project" value="UniProtKB-KW"/>
</dbReference>
<dbReference type="PANTHER" id="PTHR18934">
    <property type="entry name" value="ATP-DEPENDENT RNA HELICASE"/>
    <property type="match status" value="1"/>
</dbReference>
<dbReference type="CDD" id="cd18791">
    <property type="entry name" value="SF2_C_RHA"/>
    <property type="match status" value="1"/>
</dbReference>
<evidence type="ECO:0000256" key="3">
    <source>
        <dbReference type="ARBA" id="ARBA00022801"/>
    </source>
</evidence>
<dbReference type="InterPro" id="IPR014001">
    <property type="entry name" value="Helicase_ATP-bd"/>
</dbReference>
<dbReference type="GO" id="GO:0003724">
    <property type="term" value="F:RNA helicase activity"/>
    <property type="evidence" value="ECO:0007669"/>
    <property type="project" value="UniProtKB-EC"/>
</dbReference>
<evidence type="ECO:0000256" key="2">
    <source>
        <dbReference type="ARBA" id="ARBA00022664"/>
    </source>
</evidence>
<protein>
    <recommendedName>
        <fullName evidence="1">RNA helicase</fullName>
        <ecNumber evidence="1">3.6.4.13</ecNumber>
    </recommendedName>
</protein>
<keyword evidence="2" id="KW-0507">mRNA processing</keyword>
<dbReference type="Gene3D" id="1.20.120.1080">
    <property type="match status" value="1"/>
</dbReference>
<gene>
    <name evidence="9" type="ORF">DM01DRAFT_1306736</name>
</gene>
<dbReference type="SMART" id="SM00847">
    <property type="entry name" value="HA2"/>
    <property type="match status" value="1"/>
</dbReference>
<dbReference type="PROSITE" id="PS51194">
    <property type="entry name" value="HELICASE_CTER"/>
    <property type="match status" value="1"/>
</dbReference>
<dbReference type="PROSITE" id="PS51192">
    <property type="entry name" value="HELICASE_ATP_BIND_1"/>
    <property type="match status" value="1"/>
</dbReference>
<dbReference type="GO" id="GO:1990904">
    <property type="term" value="C:ribonucleoprotein complex"/>
    <property type="evidence" value="ECO:0007669"/>
    <property type="project" value="UniProtKB-ARBA"/>
</dbReference>
<dbReference type="GO" id="GO:0006397">
    <property type="term" value="P:mRNA processing"/>
    <property type="evidence" value="ECO:0007669"/>
    <property type="project" value="UniProtKB-KW"/>
</dbReference>
<dbReference type="EMBL" id="MCGT01000018">
    <property type="protein sequence ID" value="ORX52318.1"/>
    <property type="molecule type" value="Genomic_DNA"/>
</dbReference>
<evidence type="ECO:0000259" key="7">
    <source>
        <dbReference type="PROSITE" id="PS51192"/>
    </source>
</evidence>
<evidence type="ECO:0000256" key="1">
    <source>
        <dbReference type="ARBA" id="ARBA00012552"/>
    </source>
</evidence>
<comment type="catalytic activity">
    <reaction evidence="6">
        <text>ATP + H2O = ADP + phosphate + H(+)</text>
        <dbReference type="Rhea" id="RHEA:13065"/>
        <dbReference type="ChEBI" id="CHEBI:15377"/>
        <dbReference type="ChEBI" id="CHEBI:15378"/>
        <dbReference type="ChEBI" id="CHEBI:30616"/>
        <dbReference type="ChEBI" id="CHEBI:43474"/>
        <dbReference type="ChEBI" id="CHEBI:456216"/>
        <dbReference type="EC" id="3.6.4.13"/>
    </reaction>
</comment>
<evidence type="ECO:0000259" key="8">
    <source>
        <dbReference type="PROSITE" id="PS51194"/>
    </source>
</evidence>
<keyword evidence="4" id="KW-0547">Nucleotide-binding</keyword>
<dbReference type="OrthoDB" id="10253254at2759"/>
<dbReference type="InterPro" id="IPR027417">
    <property type="entry name" value="P-loop_NTPase"/>
</dbReference>
<dbReference type="EC" id="3.6.4.13" evidence="1"/>
<evidence type="ECO:0000256" key="6">
    <source>
        <dbReference type="ARBA" id="ARBA00047984"/>
    </source>
</evidence>
<evidence type="ECO:0000313" key="9">
    <source>
        <dbReference type="EMBL" id="ORX52318.1"/>
    </source>
</evidence>
<dbReference type="InterPro" id="IPR002464">
    <property type="entry name" value="DNA/RNA_helicase_DEAH_CS"/>
</dbReference>
<dbReference type="Proteomes" id="UP000242146">
    <property type="component" value="Unassembled WGS sequence"/>
</dbReference>
<dbReference type="Pfam" id="PF00271">
    <property type="entry name" value="Helicase_C"/>
    <property type="match status" value="1"/>
</dbReference>
<dbReference type="PANTHER" id="PTHR18934:SF109">
    <property type="entry name" value="ATP-DEPENDENT RNA HELICASE DHX15 HOMOLOG"/>
    <property type="match status" value="1"/>
</dbReference>
<name>A0A1X2GF00_9FUNG</name>
<dbReference type="Pfam" id="PF21010">
    <property type="entry name" value="HA2_C"/>
    <property type="match status" value="1"/>
</dbReference>
<keyword evidence="4" id="KW-0347">Helicase</keyword>
<evidence type="ECO:0000256" key="5">
    <source>
        <dbReference type="ARBA" id="ARBA00023187"/>
    </source>
</evidence>
<dbReference type="PROSITE" id="PS00690">
    <property type="entry name" value="DEAH_ATP_HELICASE"/>
    <property type="match status" value="1"/>
</dbReference>
<keyword evidence="4" id="KW-0067">ATP-binding</keyword>
<dbReference type="STRING" id="101127.A0A1X2GF00"/>
<evidence type="ECO:0000313" key="10">
    <source>
        <dbReference type="Proteomes" id="UP000242146"/>
    </source>
</evidence>
<feature type="domain" description="Helicase C-terminal" evidence="8">
    <location>
        <begin position="220"/>
        <end position="409"/>
    </location>
</feature>
<keyword evidence="5" id="KW-0508">mRNA splicing</keyword>
<dbReference type="CDD" id="cd17917">
    <property type="entry name" value="DEXHc_RHA-like"/>
    <property type="match status" value="1"/>
</dbReference>
<accession>A0A1X2GF00</accession>
<feature type="domain" description="Helicase ATP-binding" evidence="7">
    <location>
        <begin position="42"/>
        <end position="187"/>
    </location>
</feature>
<keyword evidence="10" id="KW-1185">Reference proteome</keyword>
<dbReference type="GO" id="GO:0008380">
    <property type="term" value="P:RNA splicing"/>
    <property type="evidence" value="ECO:0007669"/>
    <property type="project" value="UniProtKB-KW"/>
</dbReference>
<dbReference type="Gene3D" id="3.40.50.300">
    <property type="entry name" value="P-loop containing nucleotide triphosphate hydrolases"/>
    <property type="match status" value="2"/>
</dbReference>
<evidence type="ECO:0000256" key="4">
    <source>
        <dbReference type="ARBA" id="ARBA00022806"/>
    </source>
</evidence>
<comment type="caution">
    <text evidence="9">The sequence shown here is derived from an EMBL/GenBank/DDBJ whole genome shotgun (WGS) entry which is preliminary data.</text>
</comment>
<dbReference type="SUPFAM" id="SSF52540">
    <property type="entry name" value="P-loop containing nucleoside triphosphate hydrolases"/>
    <property type="match status" value="1"/>
</dbReference>
<keyword evidence="3 9" id="KW-0378">Hydrolase</keyword>
<dbReference type="AlphaFoldDB" id="A0A1X2GF00"/>
<dbReference type="GO" id="GO:0003723">
    <property type="term" value="F:RNA binding"/>
    <property type="evidence" value="ECO:0007669"/>
    <property type="project" value="TreeGrafter"/>
</dbReference>
<sequence length="708" mass="79804">MLKEPRQTPFLYNRYEMPESNSEDALVANPLQTDKRQDKNFLRAFRNNQFTLVVGTTGRSLTSRIVQLLAYDETLLKSGKVIACTQLRRDTAKRMAQSIGDKTTLGYGTGIGHAVRFDKNTTDNTQLSVMSSGTLLQEVVVDNVFSKYSAIIIDEAHERTISNDLLMCFLRLACQKRKDLKVVILSAVEVKTIQTYFDNAPLVKFDGLIHDVKLHYCEKPQEKYVEATAEKVAEIHETKGSGDILVFLPGETDIYNAISMIKEKCKNLTENRRAGPVNILPLHTTLPPKKISQATSSRNHDQPGRKVIVSTNLAEAGYEIKGIHFVVDSGYVKAHEFDPSTSTQILSDAWVSKTEADQRASCAGRTSPGEAYRMYTKKEFSRLRNHATPEILRADLTNHIFFLLSAGVTDIGQFPFLERPSALAVHSAMDTLVGLGVMETSHEFTALGRDVRKLPLAPKLAKMLIESEKEGCSEQILDIVAMMAVPPVLNVPTESKEMNNKVNDSHSKYKDKDSYGLTLLKVFRDFLAQQESDRQAWCEEKYFRFTSLENAREVRLELLGKMTDMCMELTSGDDKSVRKAMFNGMYMQTAFRHYKSMYRRSFDSGAKDATVHHTSTLYHVYDGSREWVDGQWIVFDGCQELSGNLNLMGCTKVDQEWVYEKYAGCSEIEQSLKESGAYGRLFSASVQHRPNTTPNLLWHFVLAGGVLR</sequence>
<organism evidence="9 10">
    <name type="scientific">Hesseltinella vesiculosa</name>
    <dbReference type="NCBI Taxonomy" id="101127"/>
    <lineage>
        <taxon>Eukaryota</taxon>
        <taxon>Fungi</taxon>
        <taxon>Fungi incertae sedis</taxon>
        <taxon>Mucoromycota</taxon>
        <taxon>Mucoromycotina</taxon>
        <taxon>Mucoromycetes</taxon>
        <taxon>Mucorales</taxon>
        <taxon>Cunninghamellaceae</taxon>
        <taxon>Hesseltinella</taxon>
    </lineage>
</organism>
<proteinExistence type="predicted"/>
<dbReference type="InterPro" id="IPR001650">
    <property type="entry name" value="Helicase_C-like"/>
</dbReference>